<proteinExistence type="predicted"/>
<reference evidence="2" key="1">
    <citation type="submission" date="2023-07" db="EMBL/GenBank/DDBJ databases">
        <authorList>
            <consortium name="AG Swart"/>
            <person name="Singh M."/>
            <person name="Singh A."/>
            <person name="Seah K."/>
            <person name="Emmerich C."/>
        </authorList>
    </citation>
    <scope>NUCLEOTIDE SEQUENCE</scope>
    <source>
        <strain evidence="2">DP1</strain>
    </source>
</reference>
<dbReference type="Proteomes" id="UP001295684">
    <property type="component" value="Unassembled WGS sequence"/>
</dbReference>
<feature type="compositionally biased region" description="Polar residues" evidence="1">
    <location>
        <begin position="746"/>
        <end position="757"/>
    </location>
</feature>
<comment type="caution">
    <text evidence="2">The sequence shown here is derived from an EMBL/GenBank/DDBJ whole genome shotgun (WGS) entry which is preliminary data.</text>
</comment>
<name>A0AAD1XA40_EUPCR</name>
<protein>
    <submittedName>
        <fullName evidence="2">Uncharacterized protein</fullName>
    </submittedName>
</protein>
<keyword evidence="3" id="KW-1185">Reference proteome</keyword>
<dbReference type="SUPFAM" id="SSF48452">
    <property type="entry name" value="TPR-like"/>
    <property type="match status" value="1"/>
</dbReference>
<dbReference type="AlphaFoldDB" id="A0AAD1XA40"/>
<dbReference type="Gene3D" id="1.25.40.10">
    <property type="entry name" value="Tetratricopeptide repeat domain"/>
    <property type="match status" value="1"/>
</dbReference>
<evidence type="ECO:0000313" key="2">
    <source>
        <dbReference type="EMBL" id="CAI2368724.1"/>
    </source>
</evidence>
<feature type="region of interest" description="Disordered" evidence="1">
    <location>
        <begin position="1018"/>
        <end position="1041"/>
    </location>
</feature>
<feature type="region of interest" description="Disordered" evidence="1">
    <location>
        <begin position="873"/>
        <end position="920"/>
    </location>
</feature>
<gene>
    <name evidence="2" type="ORF">ECRASSUSDP1_LOCUS10020</name>
</gene>
<accession>A0AAD1XA40</accession>
<evidence type="ECO:0000256" key="1">
    <source>
        <dbReference type="SAM" id="MobiDB-lite"/>
    </source>
</evidence>
<feature type="compositionally biased region" description="Basic and acidic residues" evidence="1">
    <location>
        <begin position="891"/>
        <end position="916"/>
    </location>
</feature>
<sequence>MCGGSSGFEFVRKESGYNHLSMNKAKNLLNLHTLASSSQILPNSYLLTHLQHSLLSSHRKSKKILFNNPISFKEHFPKISKKISLSSMKNCMKSDYNFSILEQPEAAGVDDIDFCNKATRPSSEMEFINKPLDIDISEVPVVLFELHENSLLYMDSEEWERALILLQRAQNIIEKLNMENFKRDRLIIVIIYHNSALCHQMLGSLEDAAVFLETAVLNLEILSLLPEFQQVETKNHSIYLEGLLRMQLCALFSQLNRHREALYHAQIAARISHYMVRDLKHFVEALHLKEISVLNETMVDKTKSKQKPNMFREPPGGSISILQRNYIKMIPILRELHKCLVREEGEDDIEGGDLDFNSSDDDSDEILPTIHLMDENRSINIQNEESLTRQKVGPITLYDRIKGGNKIDCRNLLGFMNQNLYHDYLNITNIMKLKRLDFRDVYGIRCSDLAITRENLIERITILITSYFCMGTELRFLKQKKQEHFEDSMDSEYWHGKALEISVKFLPGDCPLVRHIVASYKKNHSPCYEVIPEDSEVASDVLMIKPLNGVEMQKMTPIIKKADNLSVRLSPLDLEPNDYLAEFQINSPKMEDIKQETKELAESKIGLSAREDNSKIDDSDILKSSIKGTTQKILIESSEASIDAGKSPLFKQSPPSFSKEKLFNSTAMINEYVSPHEDKKDVQRSLFEKIGPIVKSFKAGKHKKPRTRDASTSMDDTMSAISEYEQFHSLTPSGLSCNTSKKENTRTTSTQTHSHNVGNDKMLKTSDDLKLFENKVNTPFHELFNSSGSIRKYDTSITHTATSKANEPCKENSGAATFDRKMSAKVRPASVVNHLVGRYTPIGKLEMTYDISAKDKKNMKKLKAITEANFKSKSTSMNSNNRRTRAKKSAGRVERSKQILSRSCERKAYKKKGSEGKKKRNKVIQIIQNQLINLKTPTSAELVFNWPAKTTQTTKHEHVKRTHEDGRAGFHKDRQSSLETSKAKITKIYDTSTNSRNITQKYNKLAGKGPQFVSYDLNKTVSSGMPTKKLNCKSSKTKSRK</sequence>
<dbReference type="InterPro" id="IPR011990">
    <property type="entry name" value="TPR-like_helical_dom_sf"/>
</dbReference>
<evidence type="ECO:0000313" key="3">
    <source>
        <dbReference type="Proteomes" id="UP001295684"/>
    </source>
</evidence>
<dbReference type="EMBL" id="CAMPGE010009865">
    <property type="protein sequence ID" value="CAI2368724.1"/>
    <property type="molecule type" value="Genomic_DNA"/>
</dbReference>
<feature type="region of interest" description="Disordered" evidence="1">
    <location>
        <begin position="732"/>
        <end position="761"/>
    </location>
</feature>
<organism evidence="2 3">
    <name type="scientific">Euplotes crassus</name>
    <dbReference type="NCBI Taxonomy" id="5936"/>
    <lineage>
        <taxon>Eukaryota</taxon>
        <taxon>Sar</taxon>
        <taxon>Alveolata</taxon>
        <taxon>Ciliophora</taxon>
        <taxon>Intramacronucleata</taxon>
        <taxon>Spirotrichea</taxon>
        <taxon>Hypotrichia</taxon>
        <taxon>Euplotida</taxon>
        <taxon>Euplotidae</taxon>
        <taxon>Moneuplotes</taxon>
    </lineage>
</organism>